<dbReference type="GO" id="GO:0003938">
    <property type="term" value="F:IMP dehydrogenase activity"/>
    <property type="evidence" value="ECO:0007669"/>
    <property type="project" value="UniProtKB-EC"/>
</dbReference>
<dbReference type="Pfam" id="PF00478">
    <property type="entry name" value="IMPDH"/>
    <property type="match status" value="1"/>
</dbReference>
<accession>A0A6J7X0P2</accession>
<keyword evidence="5" id="KW-0630">Potassium</keyword>
<evidence type="ECO:0000256" key="4">
    <source>
        <dbReference type="ARBA" id="ARBA00022755"/>
    </source>
</evidence>
<keyword evidence="6" id="KW-0560">Oxidoreductase</keyword>
<dbReference type="InterPro" id="IPR015875">
    <property type="entry name" value="IMP_DH/GMP_Rdtase_CS"/>
</dbReference>
<reference evidence="10" key="1">
    <citation type="submission" date="2020-05" db="EMBL/GenBank/DDBJ databases">
        <authorList>
            <person name="Chiriac C."/>
            <person name="Salcher M."/>
            <person name="Ghai R."/>
            <person name="Kavagutti S V."/>
        </authorList>
    </citation>
    <scope>NUCLEOTIDE SEQUENCE</scope>
</reference>
<dbReference type="GO" id="GO:0006183">
    <property type="term" value="P:GTP biosynthetic process"/>
    <property type="evidence" value="ECO:0007669"/>
    <property type="project" value="TreeGrafter"/>
</dbReference>
<proteinExistence type="inferred from homology"/>
<dbReference type="SUPFAM" id="SSF51412">
    <property type="entry name" value="Inosine monophosphate dehydrogenase (IMPDH)"/>
    <property type="match status" value="1"/>
</dbReference>
<keyword evidence="3" id="KW-0332">GMP biosynthesis</keyword>
<dbReference type="SMART" id="SM01240">
    <property type="entry name" value="IMPDH"/>
    <property type="match status" value="1"/>
</dbReference>
<evidence type="ECO:0000256" key="7">
    <source>
        <dbReference type="ARBA" id="ARBA00023027"/>
    </source>
</evidence>
<evidence type="ECO:0000256" key="3">
    <source>
        <dbReference type="ARBA" id="ARBA00022749"/>
    </source>
</evidence>
<dbReference type="GO" id="GO:0006177">
    <property type="term" value="P:GMP biosynthetic process"/>
    <property type="evidence" value="ECO:0007669"/>
    <property type="project" value="UniProtKB-KW"/>
</dbReference>
<dbReference type="PANTHER" id="PTHR11911:SF111">
    <property type="entry name" value="INOSINE-5'-MONOPHOSPHATE DEHYDROGENASE"/>
    <property type="match status" value="1"/>
</dbReference>
<evidence type="ECO:0000256" key="6">
    <source>
        <dbReference type="ARBA" id="ARBA00023002"/>
    </source>
</evidence>
<dbReference type="EMBL" id="LR798295">
    <property type="protein sequence ID" value="CAB5221914.1"/>
    <property type="molecule type" value="Genomic_DNA"/>
</dbReference>
<evidence type="ECO:0000259" key="9">
    <source>
        <dbReference type="Pfam" id="PF00478"/>
    </source>
</evidence>
<protein>
    <submittedName>
        <fullName evidence="10">GuaB IMP dehydrogenase/GMP reductase</fullName>
    </submittedName>
</protein>
<evidence type="ECO:0000256" key="8">
    <source>
        <dbReference type="ARBA" id="ARBA00048028"/>
    </source>
</evidence>
<comment type="cofactor">
    <cofactor evidence="1">
        <name>K(+)</name>
        <dbReference type="ChEBI" id="CHEBI:29103"/>
    </cofactor>
</comment>
<evidence type="ECO:0000256" key="1">
    <source>
        <dbReference type="ARBA" id="ARBA00001958"/>
    </source>
</evidence>
<sequence>MKRLDSDKQLCFDDILMVPQHADIESRSDINLRMTIGRAETAHTMSIPIIAAPMDTVCESEMAIAMRNNGGLGIIHRYNTLEKQVQEAKKASEKQVAFGAAVGARGDYLDRAYQLVLAGASMILIDTANGHSEYTIKAVSDLRKLIGRKIHIMAGNVSTYDGFARLSDAGANSVRVGIGGGSVCTTRIMTGHGIPTLASIMSIKSKIEDKYPTSIVADGGIRNSGDAVKALAAGADAIMLGSKLAGCEEAPGTIYINENGKFKTFRGMASREAQQDAFGRVSVAEGVSTMVEYTGKVKNVLDEFRGGIASGCSYTGVNNLKDLYEEAMYVEVTPLSINESKPHAKK</sequence>
<keyword evidence="4" id="KW-0658">Purine biosynthesis</keyword>
<name>A0A6J7X0P2_9CAUD</name>
<dbReference type="Gene3D" id="3.20.20.70">
    <property type="entry name" value="Aldolase class I"/>
    <property type="match status" value="1"/>
</dbReference>
<dbReference type="PROSITE" id="PS00487">
    <property type="entry name" value="IMP_DH_GMP_RED"/>
    <property type="match status" value="1"/>
</dbReference>
<dbReference type="InterPro" id="IPR005990">
    <property type="entry name" value="IMP_DH"/>
</dbReference>
<gene>
    <name evidence="10" type="ORF">UFOVP359_132</name>
</gene>
<dbReference type="FunFam" id="3.20.20.70:FF:000424">
    <property type="entry name" value="Inosine-5'-monophosphate dehydrogenase 2"/>
    <property type="match status" value="1"/>
</dbReference>
<feature type="domain" description="IMP dehydrogenase/GMP reductase" evidence="9">
    <location>
        <begin position="10"/>
        <end position="343"/>
    </location>
</feature>
<dbReference type="InterPro" id="IPR001093">
    <property type="entry name" value="IMP_DH_GMPRt"/>
</dbReference>
<organism evidence="10">
    <name type="scientific">uncultured Caudovirales phage</name>
    <dbReference type="NCBI Taxonomy" id="2100421"/>
    <lineage>
        <taxon>Viruses</taxon>
        <taxon>Duplodnaviria</taxon>
        <taxon>Heunggongvirae</taxon>
        <taxon>Uroviricota</taxon>
        <taxon>Caudoviricetes</taxon>
        <taxon>Peduoviridae</taxon>
        <taxon>Maltschvirus</taxon>
        <taxon>Maltschvirus maltsch</taxon>
    </lineage>
</organism>
<evidence type="ECO:0000256" key="2">
    <source>
        <dbReference type="ARBA" id="ARBA00005502"/>
    </source>
</evidence>
<dbReference type="CDD" id="cd00381">
    <property type="entry name" value="IMPDH"/>
    <property type="match status" value="1"/>
</dbReference>
<dbReference type="PANTHER" id="PTHR11911">
    <property type="entry name" value="INOSINE-5-MONOPHOSPHATE DEHYDROGENASE RELATED"/>
    <property type="match status" value="1"/>
</dbReference>
<dbReference type="InterPro" id="IPR013785">
    <property type="entry name" value="Aldolase_TIM"/>
</dbReference>
<evidence type="ECO:0000256" key="5">
    <source>
        <dbReference type="ARBA" id="ARBA00022958"/>
    </source>
</evidence>
<comment type="similarity">
    <text evidence="2">Belongs to the IMPDH/GMPR family.</text>
</comment>
<keyword evidence="7" id="KW-0520">NAD</keyword>
<comment type="catalytic activity">
    <reaction evidence="8">
        <text>IMP + NAD(+) + H2O = XMP + NADH + H(+)</text>
        <dbReference type="Rhea" id="RHEA:11708"/>
        <dbReference type="ChEBI" id="CHEBI:15377"/>
        <dbReference type="ChEBI" id="CHEBI:15378"/>
        <dbReference type="ChEBI" id="CHEBI:57464"/>
        <dbReference type="ChEBI" id="CHEBI:57540"/>
        <dbReference type="ChEBI" id="CHEBI:57945"/>
        <dbReference type="ChEBI" id="CHEBI:58053"/>
        <dbReference type="EC" id="1.1.1.205"/>
    </reaction>
</comment>
<evidence type="ECO:0000313" key="10">
    <source>
        <dbReference type="EMBL" id="CAB5221914.1"/>
    </source>
</evidence>